<dbReference type="InterPro" id="IPR045136">
    <property type="entry name" value="Iah1-like"/>
</dbReference>
<evidence type="ECO:0000313" key="5">
    <source>
        <dbReference type="Proteomes" id="UP000189705"/>
    </source>
</evidence>
<gene>
    <name evidence="6" type="primary">IAH1</name>
</gene>
<dbReference type="AlphaFoldDB" id="A0A1U8CUT5"/>
<dbReference type="Gene3D" id="3.40.50.1110">
    <property type="entry name" value="SGNH hydrolase"/>
    <property type="match status" value="1"/>
</dbReference>
<organism evidence="5 6">
    <name type="scientific">Alligator sinensis</name>
    <name type="common">Chinese alligator</name>
    <dbReference type="NCBI Taxonomy" id="38654"/>
    <lineage>
        <taxon>Eukaryota</taxon>
        <taxon>Metazoa</taxon>
        <taxon>Chordata</taxon>
        <taxon>Craniata</taxon>
        <taxon>Vertebrata</taxon>
        <taxon>Euteleostomi</taxon>
        <taxon>Archelosauria</taxon>
        <taxon>Archosauria</taxon>
        <taxon>Crocodylia</taxon>
        <taxon>Alligatoridae</taxon>
        <taxon>Alligatorinae</taxon>
        <taxon>Alligator</taxon>
    </lineage>
</organism>
<keyword evidence="1" id="KW-0378">Hydrolase</keyword>
<comment type="function">
    <text evidence="2">Probable lipase.</text>
</comment>
<dbReference type="STRING" id="38654.A0A1U8CUT5"/>
<dbReference type="KEGG" id="asn:102373456"/>
<sequence>MMLVCPKLDLVPNPLSAFRELCNRMDFVRAPFSRSSKNSSLIWKNSGVTKEKSVYSSLDAVCCQLGSNCVHFIQAAFQENGWGASLAQKLVRKCDVLNRGLSGYNTRWAKLVLPRLISKSSNAENTVAVTIFFGANDSALKDMNPKQHVPLEEYAENLKSLVQYLKSVDITEDRIILITPPPLYEPAWEKECIAKGDKLNRLNSTTGEYAKTCVQVAKECGTDVIDLWTLMQRNKDFSSYLSDGLHLSAEGNNFLATQLWSWIENKISALPLLFPYWRDVDHLNPEGSLLGTPAH</sequence>
<reference evidence="6" key="1">
    <citation type="submission" date="2025-08" db="UniProtKB">
        <authorList>
            <consortium name="RefSeq"/>
        </authorList>
    </citation>
    <scope>IDENTIFICATION</scope>
</reference>
<dbReference type="eggNOG" id="KOG3035">
    <property type="taxonomic scope" value="Eukaryota"/>
</dbReference>
<proteinExistence type="inferred from homology"/>
<comment type="similarity">
    <text evidence="3">Belongs to the 'GDSL' lipolytic enzyme family. IAH1 subfamily.</text>
</comment>
<evidence type="ECO:0000256" key="4">
    <source>
        <dbReference type="ARBA" id="ARBA00026152"/>
    </source>
</evidence>
<evidence type="ECO:0000256" key="1">
    <source>
        <dbReference type="ARBA" id="ARBA00022801"/>
    </source>
</evidence>
<dbReference type="PANTHER" id="PTHR14209">
    <property type="entry name" value="ISOAMYL ACETATE-HYDROLYZING ESTERASE 1"/>
    <property type="match status" value="1"/>
</dbReference>
<keyword evidence="5" id="KW-1185">Reference proteome</keyword>
<dbReference type="PANTHER" id="PTHR14209:SF19">
    <property type="entry name" value="ISOAMYL ACETATE-HYDROLYZING ESTERASE 1 HOMOLOG"/>
    <property type="match status" value="1"/>
</dbReference>
<dbReference type="SUPFAM" id="SSF52266">
    <property type="entry name" value="SGNH hydrolase"/>
    <property type="match status" value="1"/>
</dbReference>
<dbReference type="RefSeq" id="XP_014372797.1">
    <property type="nucleotide sequence ID" value="XM_014517311.1"/>
</dbReference>
<dbReference type="GO" id="GO:0016788">
    <property type="term" value="F:hydrolase activity, acting on ester bonds"/>
    <property type="evidence" value="ECO:0007669"/>
    <property type="project" value="InterPro"/>
</dbReference>
<name>A0A1U8CUT5_ALLSI</name>
<dbReference type="CTD" id="285148"/>
<dbReference type="FunFam" id="3.40.50.1110:FF:000002">
    <property type="entry name" value="isoamyl acetate-hydrolyzing esterase 1 homolog"/>
    <property type="match status" value="1"/>
</dbReference>
<dbReference type="CDD" id="cd01838">
    <property type="entry name" value="Isoamyl_acetate_hydrolase_like"/>
    <property type="match status" value="1"/>
</dbReference>
<evidence type="ECO:0000256" key="2">
    <source>
        <dbReference type="ARBA" id="ARBA00024673"/>
    </source>
</evidence>
<dbReference type="InterPro" id="IPR001087">
    <property type="entry name" value="GDSL"/>
</dbReference>
<accession>A0A1U8CUT5</accession>
<dbReference type="GeneID" id="102373456"/>
<dbReference type="OrthoDB" id="671439at2759"/>
<dbReference type="InParanoid" id="A0A1U8CUT5"/>
<evidence type="ECO:0000256" key="3">
    <source>
        <dbReference type="ARBA" id="ARBA00025755"/>
    </source>
</evidence>
<dbReference type="Proteomes" id="UP000189705">
    <property type="component" value="Unplaced"/>
</dbReference>
<dbReference type="Pfam" id="PF00657">
    <property type="entry name" value="Lipase_GDSL"/>
    <property type="match status" value="1"/>
</dbReference>
<protein>
    <recommendedName>
        <fullName evidence="4">Isoamyl acetate-hydrolyzing esterase 1 homolog</fullName>
    </recommendedName>
</protein>
<dbReference type="InterPro" id="IPR036514">
    <property type="entry name" value="SGNH_hydro_sf"/>
</dbReference>
<evidence type="ECO:0000313" key="6">
    <source>
        <dbReference type="RefSeq" id="XP_014372797.1"/>
    </source>
</evidence>